<reference evidence="1 2" key="1">
    <citation type="submission" date="2015-10" db="EMBL/GenBank/DDBJ databases">
        <title>Conservation of the essential genome among Caulobacter and Brevundimonas species.</title>
        <authorList>
            <person name="Scott D."/>
            <person name="Ely B."/>
        </authorList>
    </citation>
    <scope>NUCLEOTIDE SEQUENCE [LARGE SCALE GENOMIC DNA]</scope>
    <source>
        <strain evidence="1 2">CB4</strain>
    </source>
</reference>
<dbReference type="KEGG" id="chq:AQ619_06745"/>
<organism evidence="1 2">
    <name type="scientific">Caulobacter henricii</name>
    <dbReference type="NCBI Taxonomy" id="69395"/>
    <lineage>
        <taxon>Bacteria</taxon>
        <taxon>Pseudomonadati</taxon>
        <taxon>Pseudomonadota</taxon>
        <taxon>Alphaproteobacteria</taxon>
        <taxon>Caulobacterales</taxon>
        <taxon>Caulobacteraceae</taxon>
        <taxon>Caulobacter</taxon>
    </lineage>
</organism>
<dbReference type="Proteomes" id="UP000056905">
    <property type="component" value="Chromosome"/>
</dbReference>
<sequence>MKDQKLSRLVVTDPRMAAVFTNPNQRRILLWFTGRARSAGEAAVALGMDLRRLHYHLGRMKTLGLMREVGQIRRAGRPIKLYRAAGDSFFISHEVVVKGFGDDLATELRSSLGEQVSRSGGGILFRATAAGSARGRIVRSRGETGSAFEAWRVLRLSALDLGTLQQELNAVLNKYQRRSNADGEIYLVHAAAAPRLTSLQAVDNST</sequence>
<dbReference type="OrthoDB" id="5148992at2"/>
<proteinExistence type="predicted"/>
<keyword evidence="2" id="KW-1185">Reference proteome</keyword>
<gene>
    <name evidence="1" type="ORF">AQ619_06745</name>
</gene>
<dbReference type="InterPro" id="IPR036390">
    <property type="entry name" value="WH_DNA-bd_sf"/>
</dbReference>
<evidence type="ECO:0000313" key="1">
    <source>
        <dbReference type="EMBL" id="ALL13072.1"/>
    </source>
</evidence>
<evidence type="ECO:0008006" key="3">
    <source>
        <dbReference type="Google" id="ProtNLM"/>
    </source>
</evidence>
<name>A0A0P0NYC2_9CAUL</name>
<dbReference type="Gene3D" id="1.10.10.10">
    <property type="entry name" value="Winged helix-like DNA-binding domain superfamily/Winged helix DNA-binding domain"/>
    <property type="match status" value="1"/>
</dbReference>
<dbReference type="InterPro" id="IPR036388">
    <property type="entry name" value="WH-like_DNA-bd_sf"/>
</dbReference>
<dbReference type="AlphaFoldDB" id="A0A0P0NYC2"/>
<protein>
    <recommendedName>
        <fullName evidence="3">ArsR family transcriptional regulator</fullName>
    </recommendedName>
</protein>
<evidence type="ECO:0000313" key="2">
    <source>
        <dbReference type="Proteomes" id="UP000056905"/>
    </source>
</evidence>
<dbReference type="RefSeq" id="WP_062145714.1">
    <property type="nucleotide sequence ID" value="NZ_CP013002.1"/>
</dbReference>
<accession>A0A0P0NYC2</accession>
<dbReference type="EMBL" id="CP013002">
    <property type="protein sequence ID" value="ALL13072.1"/>
    <property type="molecule type" value="Genomic_DNA"/>
</dbReference>
<dbReference type="SUPFAM" id="SSF46785">
    <property type="entry name" value="Winged helix' DNA-binding domain"/>
    <property type="match status" value="1"/>
</dbReference>